<comment type="caution">
    <text evidence="14">The sequence shown here is derived from an EMBL/GenBank/DDBJ whole genome shotgun (WGS) entry which is preliminary data.</text>
</comment>
<feature type="binding site" evidence="12">
    <location>
        <position position="286"/>
    </location>
    <ligand>
        <name>[4Fe-4S] cluster</name>
        <dbReference type="ChEBI" id="CHEBI:49883"/>
        <label>2</label>
        <note>4Fe-4S-substrate</note>
    </ligand>
</feature>
<dbReference type="SFLD" id="SFLDG01067">
    <property type="entry name" value="SPASM/twitch_domain_containing"/>
    <property type="match status" value="1"/>
</dbReference>
<feature type="binding site" evidence="12">
    <location>
        <position position="81"/>
    </location>
    <ligand>
        <name>S-adenosyl-L-methionine</name>
        <dbReference type="ChEBI" id="CHEBI:59789"/>
    </ligand>
</feature>
<evidence type="ECO:0000256" key="6">
    <source>
        <dbReference type="ARBA" id="ARBA00023004"/>
    </source>
</evidence>
<dbReference type="UniPathway" id="UPA00344"/>
<dbReference type="InterPro" id="IPR040064">
    <property type="entry name" value="MoaA-like"/>
</dbReference>
<keyword evidence="8 12" id="KW-0342">GTP-binding</keyword>
<dbReference type="HAMAP" id="MF_01225_B">
    <property type="entry name" value="MoaA_B"/>
    <property type="match status" value="1"/>
</dbReference>
<evidence type="ECO:0000256" key="9">
    <source>
        <dbReference type="ARBA" id="ARBA00023150"/>
    </source>
</evidence>
<dbReference type="GO" id="GO:0061798">
    <property type="term" value="F:GTP 3',8'-cyclase activity"/>
    <property type="evidence" value="ECO:0007669"/>
    <property type="project" value="UniProtKB-UniRule"/>
</dbReference>
<dbReference type="Pfam" id="PF06463">
    <property type="entry name" value="Mob_synth_C"/>
    <property type="match status" value="1"/>
</dbReference>
<dbReference type="PROSITE" id="PS01305">
    <property type="entry name" value="MOAA_NIFB_PQQE"/>
    <property type="match status" value="1"/>
</dbReference>
<evidence type="ECO:0000256" key="11">
    <source>
        <dbReference type="ARBA" id="ARBA00048697"/>
    </source>
</evidence>
<evidence type="ECO:0000256" key="10">
    <source>
        <dbReference type="ARBA" id="ARBA00023239"/>
    </source>
</evidence>
<dbReference type="GO" id="GO:0005525">
    <property type="term" value="F:GTP binding"/>
    <property type="evidence" value="ECO:0007669"/>
    <property type="project" value="UniProtKB-UniRule"/>
</dbReference>
<evidence type="ECO:0000256" key="2">
    <source>
        <dbReference type="ARBA" id="ARBA00022485"/>
    </source>
</evidence>
<reference evidence="14 15" key="1">
    <citation type="submission" date="2020-08" db="EMBL/GenBank/DDBJ databases">
        <title>Bridging the membrane lipid divide: bacteria of the FCB group superphylum have the potential to synthesize archaeal ether lipids.</title>
        <authorList>
            <person name="Villanueva L."/>
            <person name="Von Meijenfeldt F.A.B."/>
            <person name="Westbye A.B."/>
            <person name="Yadav S."/>
            <person name="Hopmans E.C."/>
            <person name="Dutilh B.E."/>
            <person name="Sinninghe Damste J.S."/>
        </authorList>
    </citation>
    <scope>NUCLEOTIDE SEQUENCE [LARGE SCALE GENOMIC DNA]</scope>
    <source>
        <strain evidence="14">NIOZ-UU81</strain>
    </source>
</reference>
<sequence length="346" mass="38582">MQSAVSTISPDLVDQFSRTISYLRVSLTDRCNLRCRYCMPQGVDNDVEGLPQIDLLSYDELLRIIRIAVTMGMNKLRLTGGEPLVRPGVMDFIDGLSGLSGLNDIRLTTNGVLLADKVDVLYEAGIRKLNISLDSLKPERFAEITGVDCFAQVWQGIEAACERGFQVKLNAVAMRGVNDDELEDFARLAGKMQLQVRFIEFMPMGERSSWEKERFISAEELQNRLALIGKLERVAGSRIDGPARIYNLIMDDGRSGKVGFISPISHHFCDRCNRLRLTSEGRLRSCLLHDRETDLKGLLRLGGSDLEISAAIRQTILNKPKGHTLEEDLAVTRRGGCHGRMSRIGG</sequence>
<feature type="binding site" evidence="12">
    <location>
        <position position="272"/>
    </location>
    <ligand>
        <name>[4Fe-4S] cluster</name>
        <dbReference type="ChEBI" id="CHEBI:49883"/>
        <label>2</label>
        <note>4Fe-4S-substrate</note>
    </ligand>
</feature>
<dbReference type="InterPro" id="IPR013483">
    <property type="entry name" value="MoaA"/>
</dbReference>
<dbReference type="GO" id="GO:0061799">
    <property type="term" value="F:cyclic pyranopterin monophosphate synthase activity"/>
    <property type="evidence" value="ECO:0007669"/>
    <property type="project" value="TreeGrafter"/>
</dbReference>
<comment type="function">
    <text evidence="12">Catalyzes the cyclization of GTP to (8S)-3',8-cyclo-7,8-dihydroguanosine 5'-triphosphate.</text>
</comment>
<evidence type="ECO:0000256" key="5">
    <source>
        <dbReference type="ARBA" id="ARBA00022741"/>
    </source>
</evidence>
<keyword evidence="3 12" id="KW-0949">S-adenosyl-L-methionine</keyword>
<dbReference type="NCBIfam" id="TIGR02666">
    <property type="entry name" value="moaA"/>
    <property type="match status" value="1"/>
</dbReference>
<dbReference type="InterPro" id="IPR006638">
    <property type="entry name" value="Elp3/MiaA/NifB-like_rSAM"/>
</dbReference>
<dbReference type="GO" id="GO:0051539">
    <property type="term" value="F:4 iron, 4 sulfur cluster binding"/>
    <property type="evidence" value="ECO:0007669"/>
    <property type="project" value="UniProtKB-UniRule"/>
</dbReference>
<dbReference type="InterPro" id="IPR058240">
    <property type="entry name" value="rSAM_sf"/>
</dbReference>
<dbReference type="AlphaFoldDB" id="A0A8J6N8S6"/>
<feature type="binding site" evidence="12">
    <location>
        <position position="168"/>
    </location>
    <ligand>
        <name>GTP</name>
        <dbReference type="ChEBI" id="CHEBI:37565"/>
    </ligand>
</feature>
<dbReference type="InterPro" id="IPR010505">
    <property type="entry name" value="MoaA_twitch"/>
</dbReference>
<name>A0A8J6N8S6_9BACT</name>
<dbReference type="EC" id="4.1.99.22" evidence="1 12"/>
<feature type="binding site" evidence="12">
    <location>
        <position position="269"/>
    </location>
    <ligand>
        <name>[4Fe-4S] cluster</name>
        <dbReference type="ChEBI" id="CHEBI:49883"/>
        <label>2</label>
        <note>4Fe-4S-substrate</note>
    </ligand>
</feature>
<dbReference type="SMART" id="SM00729">
    <property type="entry name" value="Elp3"/>
    <property type="match status" value="1"/>
</dbReference>
<dbReference type="SFLD" id="SFLDS00029">
    <property type="entry name" value="Radical_SAM"/>
    <property type="match status" value="1"/>
</dbReference>
<feature type="binding site" evidence="12">
    <location>
        <position position="132"/>
    </location>
    <ligand>
        <name>S-adenosyl-L-methionine</name>
        <dbReference type="ChEBI" id="CHEBI:59789"/>
    </ligand>
</feature>
<keyword evidence="9 12" id="KW-0501">Molybdenum cofactor biosynthesis</keyword>
<dbReference type="InterPro" id="IPR013785">
    <property type="entry name" value="Aldolase_TIM"/>
</dbReference>
<feature type="binding site" evidence="12">
    <location>
        <position position="24"/>
    </location>
    <ligand>
        <name>GTP</name>
        <dbReference type="ChEBI" id="CHEBI:37565"/>
    </ligand>
</feature>
<dbReference type="EMBL" id="JACNLK010000013">
    <property type="protein sequence ID" value="MBC8207750.1"/>
    <property type="molecule type" value="Genomic_DNA"/>
</dbReference>
<evidence type="ECO:0000259" key="13">
    <source>
        <dbReference type="PROSITE" id="PS51918"/>
    </source>
</evidence>
<keyword evidence="7 12" id="KW-0411">Iron-sulfur</keyword>
<dbReference type="GO" id="GO:0006777">
    <property type="term" value="P:Mo-molybdopterin cofactor biosynthetic process"/>
    <property type="evidence" value="ECO:0007669"/>
    <property type="project" value="UniProtKB-UniRule"/>
</dbReference>
<feature type="binding site" evidence="12">
    <location>
        <position position="35"/>
    </location>
    <ligand>
        <name>[4Fe-4S] cluster</name>
        <dbReference type="ChEBI" id="CHEBI:49883"/>
        <label>1</label>
        <note>4Fe-4S-S-AdoMet</note>
    </ligand>
</feature>
<keyword evidence="4 12" id="KW-0479">Metal-binding</keyword>
<comment type="similarity">
    <text evidence="12">Belongs to the radical SAM superfamily. MoaA family.</text>
</comment>
<organism evidence="14 15">
    <name type="scientific">Candidatus Desulfatifera sulfidica</name>
    <dbReference type="NCBI Taxonomy" id="2841691"/>
    <lineage>
        <taxon>Bacteria</taxon>
        <taxon>Pseudomonadati</taxon>
        <taxon>Thermodesulfobacteriota</taxon>
        <taxon>Desulfobulbia</taxon>
        <taxon>Desulfobulbales</taxon>
        <taxon>Desulfobulbaceae</taxon>
        <taxon>Candidatus Desulfatifera</taxon>
    </lineage>
</organism>
<feature type="binding site" evidence="12">
    <location>
        <position position="31"/>
    </location>
    <ligand>
        <name>[4Fe-4S] cluster</name>
        <dbReference type="ChEBI" id="CHEBI:49883"/>
        <label>1</label>
        <note>4Fe-4S-S-AdoMet</note>
    </ligand>
</feature>
<protein>
    <recommendedName>
        <fullName evidence="1 12">GTP 3',8-cyclase</fullName>
        <ecNumber evidence="1 12">4.1.99.22</ecNumber>
    </recommendedName>
    <alternativeName>
        <fullName evidence="12">Molybdenum cofactor biosynthesis protein A</fullName>
    </alternativeName>
</protein>
<dbReference type="SUPFAM" id="SSF102114">
    <property type="entry name" value="Radical SAM enzymes"/>
    <property type="match status" value="1"/>
</dbReference>
<dbReference type="SFLD" id="SFLDG01386">
    <property type="entry name" value="main_SPASM_domain-containing"/>
    <property type="match status" value="1"/>
</dbReference>
<dbReference type="Proteomes" id="UP000599024">
    <property type="component" value="Unassembled WGS sequence"/>
</dbReference>
<dbReference type="Pfam" id="PF04055">
    <property type="entry name" value="Radical_SAM"/>
    <property type="match status" value="1"/>
</dbReference>
<dbReference type="InterPro" id="IPR000385">
    <property type="entry name" value="MoaA_NifB_PqqE_Fe-S-bd_CS"/>
</dbReference>
<feature type="binding site" evidence="12">
    <location>
        <position position="38"/>
    </location>
    <ligand>
        <name>[4Fe-4S] cluster</name>
        <dbReference type="ChEBI" id="CHEBI:49883"/>
        <label>1</label>
        <note>4Fe-4S-S-AdoMet</note>
    </ligand>
</feature>
<evidence type="ECO:0000313" key="15">
    <source>
        <dbReference type="Proteomes" id="UP000599024"/>
    </source>
</evidence>
<evidence type="ECO:0000313" key="14">
    <source>
        <dbReference type="EMBL" id="MBC8207750.1"/>
    </source>
</evidence>
<dbReference type="CDD" id="cd21117">
    <property type="entry name" value="Twitch_MoaA"/>
    <property type="match status" value="1"/>
</dbReference>
<feature type="binding site" evidence="12">
    <location>
        <begin position="274"/>
        <end position="276"/>
    </location>
    <ligand>
        <name>GTP</name>
        <dbReference type="ChEBI" id="CHEBI:37565"/>
    </ligand>
</feature>
<feature type="binding site" evidence="12">
    <location>
        <position position="202"/>
    </location>
    <ligand>
        <name>S-adenosyl-L-methionine</name>
        <dbReference type="ChEBI" id="CHEBI:59789"/>
    </ligand>
</feature>
<comment type="cofactor">
    <cofactor evidence="12">
        <name>[4Fe-4S] cluster</name>
        <dbReference type="ChEBI" id="CHEBI:49883"/>
    </cofactor>
    <text evidence="12">Binds 2 [4Fe-4S] clusters. Binds 1 [4Fe-4S] cluster coordinated with 3 cysteines and an exchangeable S-adenosyl-L-methionine and 1 [4Fe-4S] cluster coordinated with 3 cysteines and the GTP-derived substrate.</text>
</comment>
<dbReference type="Gene3D" id="3.20.20.70">
    <property type="entry name" value="Aldolase class I"/>
    <property type="match status" value="1"/>
</dbReference>
<comment type="subunit">
    <text evidence="12">Monomer and homodimer.</text>
</comment>
<feature type="binding site" evidence="12">
    <location>
        <position position="77"/>
    </location>
    <ligand>
        <name>GTP</name>
        <dbReference type="ChEBI" id="CHEBI:37565"/>
    </ligand>
</feature>
<evidence type="ECO:0000256" key="1">
    <source>
        <dbReference type="ARBA" id="ARBA00012167"/>
    </source>
</evidence>
<dbReference type="PROSITE" id="PS51918">
    <property type="entry name" value="RADICAL_SAM"/>
    <property type="match status" value="1"/>
</dbReference>
<dbReference type="InterPro" id="IPR050105">
    <property type="entry name" value="MoCo_biosynth_MoaA/MoaC"/>
</dbReference>
<dbReference type="InterPro" id="IPR007197">
    <property type="entry name" value="rSAM"/>
</dbReference>
<keyword evidence="5 12" id="KW-0547">Nucleotide-binding</keyword>
<feature type="binding site" evidence="12">
    <location>
        <position position="108"/>
    </location>
    <ligand>
        <name>GTP</name>
        <dbReference type="ChEBI" id="CHEBI:37565"/>
    </ligand>
</feature>
<evidence type="ECO:0000256" key="8">
    <source>
        <dbReference type="ARBA" id="ARBA00023134"/>
    </source>
</evidence>
<feature type="binding site" evidence="12">
    <location>
        <position position="37"/>
    </location>
    <ligand>
        <name>S-adenosyl-L-methionine</name>
        <dbReference type="ChEBI" id="CHEBI:59789"/>
    </ligand>
</feature>
<dbReference type="CDD" id="cd01335">
    <property type="entry name" value="Radical_SAM"/>
    <property type="match status" value="1"/>
</dbReference>
<dbReference type="GO" id="GO:0046872">
    <property type="term" value="F:metal ion binding"/>
    <property type="evidence" value="ECO:0007669"/>
    <property type="project" value="UniProtKB-KW"/>
</dbReference>
<comment type="pathway">
    <text evidence="12">Cofactor biosynthesis; molybdopterin biosynthesis.</text>
</comment>
<keyword evidence="10 12" id="KW-0456">Lyase</keyword>
<keyword evidence="2 12" id="KW-0004">4Fe-4S</keyword>
<keyword evidence="6 12" id="KW-0408">Iron</keyword>
<gene>
    <name evidence="12 14" type="primary">moaA</name>
    <name evidence="14" type="ORF">H8E79_01095</name>
</gene>
<dbReference type="PANTHER" id="PTHR22960">
    <property type="entry name" value="MOLYBDOPTERIN COFACTOR SYNTHESIS PROTEIN A"/>
    <property type="match status" value="1"/>
</dbReference>
<feature type="domain" description="Radical SAM core" evidence="13">
    <location>
        <begin position="15"/>
        <end position="231"/>
    </location>
</feature>
<evidence type="ECO:0000256" key="12">
    <source>
        <dbReference type="HAMAP-Rule" id="MF_01225"/>
    </source>
</evidence>
<comment type="catalytic activity">
    <reaction evidence="11 12">
        <text>GTP + AH2 + S-adenosyl-L-methionine = (8S)-3',8-cyclo-7,8-dihydroguanosine 5'-triphosphate + 5'-deoxyadenosine + L-methionine + A + H(+)</text>
        <dbReference type="Rhea" id="RHEA:49576"/>
        <dbReference type="ChEBI" id="CHEBI:13193"/>
        <dbReference type="ChEBI" id="CHEBI:15378"/>
        <dbReference type="ChEBI" id="CHEBI:17319"/>
        <dbReference type="ChEBI" id="CHEBI:17499"/>
        <dbReference type="ChEBI" id="CHEBI:37565"/>
        <dbReference type="ChEBI" id="CHEBI:57844"/>
        <dbReference type="ChEBI" id="CHEBI:59789"/>
        <dbReference type="ChEBI" id="CHEBI:131766"/>
        <dbReference type="EC" id="4.1.99.22"/>
    </reaction>
</comment>
<evidence type="ECO:0000256" key="4">
    <source>
        <dbReference type="ARBA" id="ARBA00022723"/>
    </source>
</evidence>
<evidence type="ECO:0000256" key="3">
    <source>
        <dbReference type="ARBA" id="ARBA00022691"/>
    </source>
</evidence>
<proteinExistence type="inferred from homology"/>
<dbReference type="SFLD" id="SFLDG01383">
    <property type="entry name" value="cyclic_pyranopterin_phosphate"/>
    <property type="match status" value="1"/>
</dbReference>
<evidence type="ECO:0000256" key="7">
    <source>
        <dbReference type="ARBA" id="ARBA00023014"/>
    </source>
</evidence>
<accession>A0A8J6N8S6</accession>
<dbReference type="PANTHER" id="PTHR22960:SF0">
    <property type="entry name" value="MOLYBDENUM COFACTOR BIOSYNTHESIS PROTEIN 1"/>
    <property type="match status" value="1"/>
</dbReference>
<dbReference type="GO" id="GO:1904047">
    <property type="term" value="F:S-adenosyl-L-methionine binding"/>
    <property type="evidence" value="ECO:0007669"/>
    <property type="project" value="UniProtKB-UniRule"/>
</dbReference>